<dbReference type="EMBL" id="NPJF01000025">
    <property type="protein sequence ID" value="OYP56024.1"/>
    <property type="molecule type" value="Genomic_DNA"/>
</dbReference>
<evidence type="ECO:0000256" key="3">
    <source>
        <dbReference type="ARBA" id="ARBA00022729"/>
    </source>
</evidence>
<proteinExistence type="inferred from homology"/>
<comment type="caution">
    <text evidence="7">The sequence shown here is derived from an EMBL/GenBank/DDBJ whole genome shotgun (WGS) entry which is preliminary data.</text>
</comment>
<dbReference type="Pfam" id="PF13407">
    <property type="entry name" value="Peripla_BP_4"/>
    <property type="match status" value="1"/>
</dbReference>
<dbReference type="Gene3D" id="3.40.50.2300">
    <property type="match status" value="2"/>
</dbReference>
<dbReference type="SUPFAM" id="SSF53822">
    <property type="entry name" value="Periplasmic binding protein-like I"/>
    <property type="match status" value="1"/>
</dbReference>
<keyword evidence="3" id="KW-0732">Signal</keyword>
<dbReference type="PANTHER" id="PTHR46847">
    <property type="entry name" value="D-ALLOSE-BINDING PERIPLASMIC PROTEIN-RELATED"/>
    <property type="match status" value="1"/>
</dbReference>
<organism evidence="7 8">
    <name type="scientific">Segatella bryantii</name>
    <name type="common">Prevotella bryantii</name>
    <dbReference type="NCBI Taxonomy" id="77095"/>
    <lineage>
        <taxon>Bacteria</taxon>
        <taxon>Pseudomonadati</taxon>
        <taxon>Bacteroidota</taxon>
        <taxon>Bacteroidia</taxon>
        <taxon>Bacteroidales</taxon>
        <taxon>Prevotellaceae</taxon>
        <taxon>Segatella</taxon>
    </lineage>
</organism>
<keyword evidence="8" id="KW-1185">Reference proteome</keyword>
<reference evidence="7 8" key="1">
    <citation type="submission" date="2017-08" db="EMBL/GenBank/DDBJ databases">
        <title>Comparative genomics of non-oral Prevotella species.</title>
        <authorList>
            <person name="Accetto T."/>
            <person name="Nograsek B."/>
            <person name="Avgustin G."/>
        </authorList>
    </citation>
    <scope>NUCLEOTIDE SEQUENCE [LARGE SCALE GENOMIC DNA]</scope>
    <source>
        <strain evidence="7 8">TC1-1</strain>
    </source>
</reference>
<sequence>MKHYFYICILLIVLICSCTEYKEHKYVIGVSLSSMDNWRNQLSKEMKEFKYFDPNIDVNIVSDEDYSQKQSDQINMLIDEGIDVLVVAPNYKDSLVEAINRAYENHIPVIFYGHKVNTNHYTAYIGADNYNIGYSIGQYMCARLRGRGNVVELKGFKDYMPTIERHQGFMDAIAKCPGIRIIASEYADYKAEPATKVMDSILNKRTDIDYVFGHNDIMAHAAYKCVKKHGIKRTILYSGVDALNIPGGGMELVRDGKISATCTYPTRGDKVIDLALKILHGEKYAKVNKLKTTVITPTNVGIMIQFAEELERQENNLELLYHQIDDYLKEYKQYRMINIFVFVFILFIITRTIILYIANRKKGKKIKELQDRIIRLTRK</sequence>
<dbReference type="PANTHER" id="PTHR46847:SF1">
    <property type="entry name" value="D-ALLOSE-BINDING PERIPLASMIC PROTEIN-RELATED"/>
    <property type="match status" value="1"/>
</dbReference>
<comment type="subcellular location">
    <subcellularLocation>
        <location evidence="1">Cell envelope</location>
    </subcellularLocation>
</comment>
<evidence type="ECO:0000313" key="7">
    <source>
        <dbReference type="EMBL" id="OYP56024.1"/>
    </source>
</evidence>
<feature type="domain" description="Periplasmic binding protein" evidence="6">
    <location>
        <begin position="28"/>
        <end position="283"/>
    </location>
</feature>
<gene>
    <name evidence="7" type="ORF">CIK91_04355</name>
</gene>
<protein>
    <recommendedName>
        <fullName evidence="6">Periplasmic binding protein domain-containing protein</fullName>
    </recommendedName>
</protein>
<evidence type="ECO:0000256" key="1">
    <source>
        <dbReference type="ARBA" id="ARBA00004196"/>
    </source>
</evidence>
<keyword evidence="4" id="KW-0175">Coiled coil</keyword>
<dbReference type="PROSITE" id="PS51257">
    <property type="entry name" value="PROKAR_LIPOPROTEIN"/>
    <property type="match status" value="1"/>
</dbReference>
<accession>A0ABX4EJN7</accession>
<evidence type="ECO:0000313" key="8">
    <source>
        <dbReference type="Proteomes" id="UP000216189"/>
    </source>
</evidence>
<evidence type="ECO:0000256" key="2">
    <source>
        <dbReference type="ARBA" id="ARBA00007639"/>
    </source>
</evidence>
<dbReference type="RefSeq" id="WP_094448236.1">
    <property type="nucleotide sequence ID" value="NZ_CP091802.1"/>
</dbReference>
<evidence type="ECO:0000259" key="6">
    <source>
        <dbReference type="Pfam" id="PF13407"/>
    </source>
</evidence>
<evidence type="ECO:0000256" key="5">
    <source>
        <dbReference type="SAM" id="Phobius"/>
    </source>
</evidence>
<name>A0ABX4EJN7_SEGBR</name>
<keyword evidence="5" id="KW-0812">Transmembrane</keyword>
<keyword evidence="5" id="KW-0472">Membrane</keyword>
<dbReference type="InterPro" id="IPR028082">
    <property type="entry name" value="Peripla_BP_I"/>
</dbReference>
<dbReference type="CDD" id="cd06308">
    <property type="entry name" value="PBP1_sensor_kinase-like"/>
    <property type="match status" value="1"/>
</dbReference>
<comment type="similarity">
    <text evidence="2">Belongs to the bacterial solute-binding protein 2 family.</text>
</comment>
<dbReference type="InterPro" id="IPR025997">
    <property type="entry name" value="SBP_2_dom"/>
</dbReference>
<dbReference type="Proteomes" id="UP000216189">
    <property type="component" value="Unassembled WGS sequence"/>
</dbReference>
<keyword evidence="5" id="KW-1133">Transmembrane helix</keyword>
<feature type="coiled-coil region" evidence="4">
    <location>
        <begin position="303"/>
        <end position="330"/>
    </location>
</feature>
<feature type="transmembrane region" description="Helical" evidence="5">
    <location>
        <begin position="336"/>
        <end position="358"/>
    </location>
</feature>
<evidence type="ECO:0000256" key="4">
    <source>
        <dbReference type="SAM" id="Coils"/>
    </source>
</evidence>